<name>B0CWG5_LACBS</name>
<reference evidence="1 2" key="1">
    <citation type="journal article" date="2008" name="Nature">
        <title>The genome of Laccaria bicolor provides insights into mycorrhizal symbiosis.</title>
        <authorList>
            <person name="Martin F."/>
            <person name="Aerts A."/>
            <person name="Ahren D."/>
            <person name="Brun A."/>
            <person name="Danchin E.G.J."/>
            <person name="Duchaussoy F."/>
            <person name="Gibon J."/>
            <person name="Kohler A."/>
            <person name="Lindquist E."/>
            <person name="Pereda V."/>
            <person name="Salamov A."/>
            <person name="Shapiro H.J."/>
            <person name="Wuyts J."/>
            <person name="Blaudez D."/>
            <person name="Buee M."/>
            <person name="Brokstein P."/>
            <person name="Canbaeck B."/>
            <person name="Cohen D."/>
            <person name="Courty P.E."/>
            <person name="Coutinho P.M."/>
            <person name="Delaruelle C."/>
            <person name="Detter J.C."/>
            <person name="Deveau A."/>
            <person name="DiFazio S."/>
            <person name="Duplessis S."/>
            <person name="Fraissinet-Tachet L."/>
            <person name="Lucic E."/>
            <person name="Frey-Klett P."/>
            <person name="Fourrey C."/>
            <person name="Feussner I."/>
            <person name="Gay G."/>
            <person name="Grimwood J."/>
            <person name="Hoegger P.J."/>
            <person name="Jain P."/>
            <person name="Kilaru S."/>
            <person name="Labbe J."/>
            <person name="Lin Y.C."/>
            <person name="Legue V."/>
            <person name="Le Tacon F."/>
            <person name="Marmeisse R."/>
            <person name="Melayah D."/>
            <person name="Montanini B."/>
            <person name="Muratet M."/>
            <person name="Nehls U."/>
            <person name="Niculita-Hirzel H."/>
            <person name="Oudot-Le Secq M.P."/>
            <person name="Peter M."/>
            <person name="Quesneville H."/>
            <person name="Rajashekar B."/>
            <person name="Reich M."/>
            <person name="Rouhier N."/>
            <person name="Schmutz J."/>
            <person name="Yin T."/>
            <person name="Chalot M."/>
            <person name="Henrissat B."/>
            <person name="Kuees U."/>
            <person name="Lucas S."/>
            <person name="Van de Peer Y."/>
            <person name="Podila G.K."/>
            <person name="Polle A."/>
            <person name="Pukkila P.J."/>
            <person name="Richardson P.M."/>
            <person name="Rouze P."/>
            <person name="Sanders I.R."/>
            <person name="Stajich J.E."/>
            <person name="Tunlid A."/>
            <person name="Tuskan G."/>
            <person name="Grigoriev I.V."/>
        </authorList>
    </citation>
    <scope>NUCLEOTIDE SEQUENCE [LARGE SCALE GENOMIC DNA]</scope>
    <source>
        <strain evidence="2">S238N-H82 / ATCC MYA-4686</strain>
    </source>
</reference>
<accession>B0CWG5</accession>
<dbReference type="KEGG" id="lbc:LACBIDRAFT_322485"/>
<organism evidence="2">
    <name type="scientific">Laccaria bicolor (strain S238N-H82 / ATCC MYA-4686)</name>
    <name type="common">Bicoloured deceiver</name>
    <name type="synonym">Laccaria laccata var. bicolor</name>
    <dbReference type="NCBI Taxonomy" id="486041"/>
    <lineage>
        <taxon>Eukaryota</taxon>
        <taxon>Fungi</taxon>
        <taxon>Dikarya</taxon>
        <taxon>Basidiomycota</taxon>
        <taxon>Agaricomycotina</taxon>
        <taxon>Agaricomycetes</taxon>
        <taxon>Agaricomycetidae</taxon>
        <taxon>Agaricales</taxon>
        <taxon>Agaricineae</taxon>
        <taxon>Hydnangiaceae</taxon>
        <taxon>Laccaria</taxon>
    </lineage>
</organism>
<dbReference type="AlphaFoldDB" id="B0CWG5"/>
<dbReference type="RefSeq" id="XP_001876002.1">
    <property type="nucleotide sequence ID" value="XM_001875967.1"/>
</dbReference>
<sequence>MERSNLLTWDLNIPASYFTDWRGVKSIMLGTLLQAIVSQSQLGHVAQTSVHLLTFLSGASVSVDVATTRVPVFDSAIQSPEYGFRVLHSLRSTDFQAMHHTGASIDIANEILALDPLHTLLAAYGRVWAPFDIYLPHHFIIVFMVPSSAQFPAIFPAPSTQTAQIGSQNLLGYHSSHVPHMDHPSTEFSSSLLSLTSESYSHSPSPIPSIDFATSGPQASPSFSLDFEMTQFLAEDSTAGNQYLSLLHRFLLDSYWTPGFLLDSYWILTFFPEKHFHICLNSPSYWTPTELLLDSYWTPIELKQIHMFTIDTNLFKDLHDTCDTIKWHTDFCMPLGKQSQRLRILIQSWKVVTTSVSQILQRIAGIAGVMQIFEKVGVNEVACNNETTLWADSHFGWKAAQQWPHSELLSTDQFTQC</sequence>
<evidence type="ECO:0000313" key="1">
    <source>
        <dbReference type="EMBL" id="EDR13504.1"/>
    </source>
</evidence>
<dbReference type="Proteomes" id="UP000001194">
    <property type="component" value="Unassembled WGS sequence"/>
</dbReference>
<gene>
    <name evidence="1" type="ORF">LACBIDRAFT_322485</name>
</gene>
<dbReference type="InParanoid" id="B0CWG5"/>
<keyword evidence="2" id="KW-1185">Reference proteome</keyword>
<evidence type="ECO:0000313" key="2">
    <source>
        <dbReference type="Proteomes" id="UP000001194"/>
    </source>
</evidence>
<dbReference type="HOGENOM" id="CLU_658997_0_0_1"/>
<dbReference type="EMBL" id="DS547093">
    <property type="protein sequence ID" value="EDR13504.1"/>
    <property type="molecule type" value="Genomic_DNA"/>
</dbReference>
<protein>
    <submittedName>
        <fullName evidence="1">Predicted protein</fullName>
    </submittedName>
</protein>
<proteinExistence type="predicted"/>
<dbReference type="GeneID" id="6071842"/>